<dbReference type="Pfam" id="PF12833">
    <property type="entry name" value="HTH_18"/>
    <property type="match status" value="1"/>
</dbReference>
<dbReference type="InterPro" id="IPR018060">
    <property type="entry name" value="HTH_AraC"/>
</dbReference>
<protein>
    <submittedName>
        <fullName evidence="5">Helix-turn-helix transcriptional regulator</fullName>
    </submittedName>
</protein>
<dbReference type="PROSITE" id="PS01124">
    <property type="entry name" value="HTH_ARAC_FAMILY_2"/>
    <property type="match status" value="1"/>
</dbReference>
<dbReference type="RefSeq" id="WP_196191885.1">
    <property type="nucleotide sequence ID" value="NZ_JADPRT010000001.1"/>
</dbReference>
<evidence type="ECO:0000256" key="3">
    <source>
        <dbReference type="ARBA" id="ARBA00023163"/>
    </source>
</evidence>
<proteinExistence type="predicted"/>
<sequence length="274" mass="29360">MPTTSAVLIPHGRHLSHATQAAEPVLALLVPTDGRRTDVRLWRDPSDAPARACRAALTDEDAATLLVPWAALTRDLRTLPASDCCLTADLPSSALLVELVGALVRDEVRSTSPHVAGLLTDLTATLLAELAQAGLAAAPAEDGAAPQSPHRRLLDELRWHVNTGLGDAELSPQEVAARHHISVRQLHKVFAAEGTTLGRWVLQRRLEESARELAKSGITGRKIAATATRWGFSNAAHFSRVFRDAFGVAPQEWRAIRTELALHAGPGQSEEGGD</sequence>
<organism evidence="5 6">
    <name type="scientific">Streptacidiphilus fuscans</name>
    <dbReference type="NCBI Taxonomy" id="2789292"/>
    <lineage>
        <taxon>Bacteria</taxon>
        <taxon>Bacillati</taxon>
        <taxon>Actinomycetota</taxon>
        <taxon>Actinomycetes</taxon>
        <taxon>Kitasatosporales</taxon>
        <taxon>Streptomycetaceae</taxon>
        <taxon>Streptacidiphilus</taxon>
    </lineage>
</organism>
<dbReference type="Gene3D" id="1.10.10.60">
    <property type="entry name" value="Homeodomain-like"/>
    <property type="match status" value="1"/>
</dbReference>
<accession>A0A931FDP4</accession>
<dbReference type="EMBL" id="JADPRT010000001">
    <property type="protein sequence ID" value="MBF9066694.1"/>
    <property type="molecule type" value="Genomic_DNA"/>
</dbReference>
<keyword evidence="3" id="KW-0804">Transcription</keyword>
<dbReference type="SMART" id="SM00342">
    <property type="entry name" value="HTH_ARAC"/>
    <property type="match status" value="1"/>
</dbReference>
<dbReference type="PANTHER" id="PTHR46796">
    <property type="entry name" value="HTH-TYPE TRANSCRIPTIONAL ACTIVATOR RHAS-RELATED"/>
    <property type="match status" value="1"/>
</dbReference>
<feature type="domain" description="HTH araC/xylS-type" evidence="4">
    <location>
        <begin position="155"/>
        <end position="256"/>
    </location>
</feature>
<evidence type="ECO:0000313" key="6">
    <source>
        <dbReference type="Proteomes" id="UP000657385"/>
    </source>
</evidence>
<dbReference type="PRINTS" id="PR00032">
    <property type="entry name" value="HTHARAC"/>
</dbReference>
<evidence type="ECO:0000256" key="2">
    <source>
        <dbReference type="ARBA" id="ARBA00023125"/>
    </source>
</evidence>
<dbReference type="GO" id="GO:0043565">
    <property type="term" value="F:sequence-specific DNA binding"/>
    <property type="evidence" value="ECO:0007669"/>
    <property type="project" value="InterPro"/>
</dbReference>
<keyword evidence="2" id="KW-0238">DNA-binding</keyword>
<evidence type="ECO:0000256" key="1">
    <source>
        <dbReference type="ARBA" id="ARBA00023015"/>
    </source>
</evidence>
<comment type="caution">
    <text evidence="5">The sequence shown here is derived from an EMBL/GenBank/DDBJ whole genome shotgun (WGS) entry which is preliminary data.</text>
</comment>
<keyword evidence="6" id="KW-1185">Reference proteome</keyword>
<keyword evidence="1" id="KW-0805">Transcription regulation</keyword>
<dbReference type="GO" id="GO:0003700">
    <property type="term" value="F:DNA-binding transcription factor activity"/>
    <property type="evidence" value="ECO:0007669"/>
    <property type="project" value="InterPro"/>
</dbReference>
<dbReference type="PANTHER" id="PTHR46796:SF6">
    <property type="entry name" value="ARAC SUBFAMILY"/>
    <property type="match status" value="1"/>
</dbReference>
<dbReference type="InterPro" id="IPR009057">
    <property type="entry name" value="Homeodomain-like_sf"/>
</dbReference>
<dbReference type="SUPFAM" id="SSF46689">
    <property type="entry name" value="Homeodomain-like"/>
    <property type="match status" value="1"/>
</dbReference>
<dbReference type="Proteomes" id="UP000657385">
    <property type="component" value="Unassembled WGS sequence"/>
</dbReference>
<dbReference type="InterPro" id="IPR020449">
    <property type="entry name" value="Tscrpt_reg_AraC-type_HTH"/>
</dbReference>
<gene>
    <name evidence="5" type="ORF">I2501_01410</name>
</gene>
<name>A0A931FDP4_9ACTN</name>
<dbReference type="PROSITE" id="PS00041">
    <property type="entry name" value="HTH_ARAC_FAMILY_1"/>
    <property type="match status" value="1"/>
</dbReference>
<evidence type="ECO:0000313" key="5">
    <source>
        <dbReference type="EMBL" id="MBF9066694.1"/>
    </source>
</evidence>
<dbReference type="AlphaFoldDB" id="A0A931FDP4"/>
<dbReference type="InterPro" id="IPR050204">
    <property type="entry name" value="AraC_XylS_family_regulators"/>
</dbReference>
<dbReference type="InterPro" id="IPR018062">
    <property type="entry name" value="HTH_AraC-typ_CS"/>
</dbReference>
<reference evidence="5" key="1">
    <citation type="submission" date="2020-11" db="EMBL/GenBank/DDBJ databases">
        <title>Isolation and identification of active actinomycetes.</title>
        <authorList>
            <person name="Yu B."/>
        </authorList>
    </citation>
    <scope>NUCLEOTIDE SEQUENCE</scope>
    <source>
        <strain evidence="5">NEAU-YB345</strain>
    </source>
</reference>
<evidence type="ECO:0000259" key="4">
    <source>
        <dbReference type="PROSITE" id="PS01124"/>
    </source>
</evidence>